<gene>
    <name evidence="2" type="ORF">CYCCA115_LOCUS7886</name>
</gene>
<protein>
    <submittedName>
        <fullName evidence="2">Uncharacterized protein</fullName>
    </submittedName>
</protein>
<feature type="region of interest" description="Disordered" evidence="1">
    <location>
        <begin position="32"/>
        <end position="52"/>
    </location>
</feature>
<accession>A0AAD2FIW7</accession>
<sequence length="305" mass="33477">MFVSVSRSLRSPLISRASGRFSHPAVAVAKQSSRSFSSLPPNDPQAQFQPSPPKELNMEMAIGIQDANQLFLKYGVGQQRLKLLSEDENMPLVTKWQRMMQIYLGMQLHTVAGLGYQASEQGIMMYTQHLAQFVGACEPSVQDQFREVGRTTWRDMLSLAFALDDELASGKYDEELGVVDARNASHKVASKMIEPDVLEELSTKCGQLPSDSDPEVEMGMKHQVIQDVVVNKVYLGGSPSLVEELGYPAGPKGYALMQYVMAYHENDPLCMEYTSSSMVKLWQAAGLDLGNVPGAGKLPGALPSV</sequence>
<evidence type="ECO:0000313" key="3">
    <source>
        <dbReference type="Proteomes" id="UP001295423"/>
    </source>
</evidence>
<organism evidence="2 3">
    <name type="scientific">Cylindrotheca closterium</name>
    <dbReference type="NCBI Taxonomy" id="2856"/>
    <lineage>
        <taxon>Eukaryota</taxon>
        <taxon>Sar</taxon>
        <taxon>Stramenopiles</taxon>
        <taxon>Ochrophyta</taxon>
        <taxon>Bacillariophyta</taxon>
        <taxon>Bacillariophyceae</taxon>
        <taxon>Bacillariophycidae</taxon>
        <taxon>Bacillariales</taxon>
        <taxon>Bacillariaceae</taxon>
        <taxon>Cylindrotheca</taxon>
    </lineage>
</organism>
<reference evidence="2" key="1">
    <citation type="submission" date="2023-08" db="EMBL/GenBank/DDBJ databases">
        <authorList>
            <person name="Audoor S."/>
            <person name="Bilcke G."/>
        </authorList>
    </citation>
    <scope>NUCLEOTIDE SEQUENCE</scope>
</reference>
<feature type="compositionally biased region" description="Polar residues" evidence="1">
    <location>
        <begin position="32"/>
        <end position="49"/>
    </location>
</feature>
<proteinExistence type="predicted"/>
<evidence type="ECO:0000313" key="2">
    <source>
        <dbReference type="EMBL" id="CAJ1942316.1"/>
    </source>
</evidence>
<evidence type="ECO:0000256" key="1">
    <source>
        <dbReference type="SAM" id="MobiDB-lite"/>
    </source>
</evidence>
<dbReference type="AlphaFoldDB" id="A0AAD2FIW7"/>
<comment type="caution">
    <text evidence="2">The sequence shown here is derived from an EMBL/GenBank/DDBJ whole genome shotgun (WGS) entry which is preliminary data.</text>
</comment>
<name>A0AAD2FIW7_9STRA</name>
<dbReference type="Proteomes" id="UP001295423">
    <property type="component" value="Unassembled WGS sequence"/>
</dbReference>
<dbReference type="EMBL" id="CAKOGP040001112">
    <property type="protein sequence ID" value="CAJ1942316.1"/>
    <property type="molecule type" value="Genomic_DNA"/>
</dbReference>
<keyword evidence="3" id="KW-1185">Reference proteome</keyword>